<dbReference type="GO" id="GO:0032456">
    <property type="term" value="P:endocytic recycling"/>
    <property type="evidence" value="ECO:0007669"/>
    <property type="project" value="TreeGrafter"/>
</dbReference>
<evidence type="ECO:0000256" key="3">
    <source>
        <dbReference type="ARBA" id="ARBA00022927"/>
    </source>
</evidence>
<dbReference type="InterPro" id="IPR011993">
    <property type="entry name" value="PH-like_dom_sf"/>
</dbReference>
<evidence type="ECO:0000313" key="6">
    <source>
        <dbReference type="EMBL" id="OTF70413.1"/>
    </source>
</evidence>
<gene>
    <name evidence="6" type="ORF">BLA29_001742</name>
</gene>
<organism evidence="6 7">
    <name type="scientific">Euroglyphus maynei</name>
    <name type="common">Mayne's house dust mite</name>
    <dbReference type="NCBI Taxonomy" id="6958"/>
    <lineage>
        <taxon>Eukaryota</taxon>
        <taxon>Metazoa</taxon>
        <taxon>Ecdysozoa</taxon>
        <taxon>Arthropoda</taxon>
        <taxon>Chelicerata</taxon>
        <taxon>Arachnida</taxon>
        <taxon>Acari</taxon>
        <taxon>Acariformes</taxon>
        <taxon>Sarcoptiformes</taxon>
        <taxon>Astigmata</taxon>
        <taxon>Psoroptidia</taxon>
        <taxon>Analgoidea</taxon>
        <taxon>Pyroglyphidae</taxon>
        <taxon>Pyroglyphinae</taxon>
        <taxon>Euroglyphus</taxon>
    </lineage>
</organism>
<dbReference type="GO" id="GO:0035091">
    <property type="term" value="F:phosphatidylinositol binding"/>
    <property type="evidence" value="ECO:0007669"/>
    <property type="project" value="InterPro"/>
</dbReference>
<feature type="compositionally biased region" description="Low complexity" evidence="4">
    <location>
        <begin position="398"/>
        <end position="417"/>
    </location>
</feature>
<dbReference type="Pfam" id="PF21271">
    <property type="entry name" value="SNX17-31_F2_FERM"/>
    <property type="match status" value="1"/>
</dbReference>
<dbReference type="CDD" id="cd06885">
    <property type="entry name" value="PX_SNX17_31"/>
    <property type="match status" value="1"/>
</dbReference>
<dbReference type="EMBL" id="MUJZ01065899">
    <property type="protein sequence ID" value="OTF70413.1"/>
    <property type="molecule type" value="Genomic_DNA"/>
</dbReference>
<evidence type="ECO:0000256" key="2">
    <source>
        <dbReference type="ARBA" id="ARBA00022448"/>
    </source>
</evidence>
<dbReference type="Gene3D" id="1.20.80.60">
    <property type="match status" value="1"/>
</dbReference>
<dbReference type="SUPFAM" id="SSF64268">
    <property type="entry name" value="PX domain"/>
    <property type="match status" value="1"/>
</dbReference>
<evidence type="ECO:0000313" key="7">
    <source>
        <dbReference type="Proteomes" id="UP000194236"/>
    </source>
</evidence>
<comment type="caution">
    <text evidence="6">The sequence shown here is derived from an EMBL/GenBank/DDBJ whole genome shotgun (WGS) entry which is preliminary data.</text>
</comment>
<keyword evidence="7" id="KW-1185">Reference proteome</keyword>
<reference evidence="6 7" key="1">
    <citation type="submission" date="2017-03" db="EMBL/GenBank/DDBJ databases">
        <title>Genome Survey of Euroglyphus maynei.</title>
        <authorList>
            <person name="Arlian L.G."/>
            <person name="Morgan M.S."/>
            <person name="Rider S.D."/>
        </authorList>
    </citation>
    <scope>NUCLEOTIDE SEQUENCE [LARGE SCALE GENOMIC DNA]</scope>
    <source>
        <strain evidence="6">Arlian Lab</strain>
        <tissue evidence="6">Whole body</tissue>
    </source>
</reference>
<dbReference type="FunFam" id="1.20.80.60:FF:000001">
    <property type="entry name" value="Sorting nexin-17 isoform1"/>
    <property type="match status" value="1"/>
</dbReference>
<dbReference type="Gene3D" id="3.30.1520.10">
    <property type="entry name" value="Phox-like domain"/>
    <property type="match status" value="1"/>
</dbReference>
<evidence type="ECO:0000256" key="4">
    <source>
        <dbReference type="SAM" id="MobiDB-lite"/>
    </source>
</evidence>
<dbReference type="PANTHER" id="PTHR12431:SF14">
    <property type="entry name" value="LD15323P"/>
    <property type="match status" value="1"/>
</dbReference>
<feature type="non-terminal residue" evidence="6">
    <location>
        <position position="449"/>
    </location>
</feature>
<dbReference type="PANTHER" id="PTHR12431">
    <property type="entry name" value="SORTING NEXIN 17 AND 27"/>
    <property type="match status" value="1"/>
</dbReference>
<feature type="domain" description="PX" evidence="5">
    <location>
        <begin position="1"/>
        <end position="107"/>
    </location>
</feature>
<dbReference type="Proteomes" id="UP000194236">
    <property type="component" value="Unassembled WGS sequence"/>
</dbReference>
<name>A0A1Y3AS00_EURMA</name>
<comment type="similarity">
    <text evidence="1">Belongs to the sorting nexin family.</text>
</comment>
<sequence length="449" mass="52338">MHFSIPETKEIKNGFKTFITYLIYINGSFHCSLRYRQLYHFHIQLKKAFGANSLPDFPPKKFLPLNSVHIEERRSQLEKYIQIVSQDSQIINSDIFNGFLLAAQQESHSNDINVNNCIDVYQLDWQPIRLMTNGQENSENVLKKICQTIRMNENHIPYFALYLIERIIGDNNVEDFRMIRRLQNFESPLLTLRTIRNKMMAANDQNYMIIIRKSYFDIQLDQDLFNDTVALNCIYLQAVHDIENGHIICNADTIKRLNHLKMKSDKLEYIRLARLQKFYGYLHFESCHCDLPSMPPKTSVTMFAGNQELIIRANNTDAVLISYCLQSMVEEMLLKREGKKFRSEGLAIRFNTSPNSRLINHNEISDQQINDINNMANNNDNNGFEWNYCKQDGSQFPLSTSSSTTTLTSEKSQNSEKSNNDMIEQQQKPNGMVDPLSQRFHEISLVENN</sequence>
<protein>
    <submittedName>
        <fullName evidence="6">PX domain containing protein</fullName>
    </submittedName>
</protein>
<dbReference type="InterPro" id="IPR001683">
    <property type="entry name" value="PX_dom"/>
</dbReference>
<dbReference type="AlphaFoldDB" id="A0A1Y3AS00"/>
<evidence type="ECO:0000259" key="5">
    <source>
        <dbReference type="PROSITE" id="PS50195"/>
    </source>
</evidence>
<dbReference type="InterPro" id="IPR036871">
    <property type="entry name" value="PX_dom_sf"/>
</dbReference>
<dbReference type="InterPro" id="IPR048763">
    <property type="entry name" value="SNX17-31_FERM_F1"/>
</dbReference>
<dbReference type="InterPro" id="IPR048767">
    <property type="entry name" value="SNX17-31_FERM_F2"/>
</dbReference>
<proteinExistence type="inferred from homology"/>
<dbReference type="SMART" id="SM00312">
    <property type="entry name" value="PX"/>
    <property type="match status" value="1"/>
</dbReference>
<accession>A0A1Y3AS00</accession>
<dbReference type="GO" id="GO:0005769">
    <property type="term" value="C:early endosome"/>
    <property type="evidence" value="ECO:0007669"/>
    <property type="project" value="TreeGrafter"/>
</dbReference>
<keyword evidence="3" id="KW-0653">Protein transport</keyword>
<feature type="region of interest" description="Disordered" evidence="4">
    <location>
        <begin position="395"/>
        <end position="421"/>
    </location>
</feature>
<dbReference type="Gene3D" id="3.10.20.90">
    <property type="entry name" value="Phosphatidylinositol 3-kinase Catalytic Subunit, Chain A, domain 1"/>
    <property type="match status" value="1"/>
</dbReference>
<dbReference type="OrthoDB" id="5772781at2759"/>
<evidence type="ECO:0000256" key="1">
    <source>
        <dbReference type="ARBA" id="ARBA00010883"/>
    </source>
</evidence>
<dbReference type="Pfam" id="PF21273">
    <property type="entry name" value="SNX17-27-31_F1_FERM"/>
    <property type="match status" value="1"/>
</dbReference>
<dbReference type="GO" id="GO:0006886">
    <property type="term" value="P:intracellular protein transport"/>
    <property type="evidence" value="ECO:0007669"/>
    <property type="project" value="TreeGrafter"/>
</dbReference>
<dbReference type="Gene3D" id="2.30.29.30">
    <property type="entry name" value="Pleckstrin-homology domain (PH domain)/Phosphotyrosine-binding domain (PTB)"/>
    <property type="match status" value="1"/>
</dbReference>
<dbReference type="FunFam" id="3.30.1520.10:FF:000008">
    <property type="entry name" value="Sorting nexin-17 isoform1"/>
    <property type="match status" value="1"/>
</dbReference>
<dbReference type="PROSITE" id="PS50195">
    <property type="entry name" value="PX"/>
    <property type="match status" value="1"/>
</dbReference>
<keyword evidence="2" id="KW-0813">Transport</keyword>
<dbReference type="Pfam" id="PF00787">
    <property type="entry name" value="PX"/>
    <property type="match status" value="1"/>
</dbReference>